<dbReference type="EMBL" id="JASWJB010000347">
    <property type="protein sequence ID" value="KAK2591293.1"/>
    <property type="molecule type" value="Genomic_DNA"/>
</dbReference>
<comment type="subcellular location">
    <subcellularLocation>
        <location evidence="1">Membrane</location>
        <topology evidence="1">Multi-pass membrane protein</topology>
    </subcellularLocation>
</comment>
<feature type="transmembrane region" description="Helical" evidence="5">
    <location>
        <begin position="96"/>
        <end position="118"/>
    </location>
</feature>
<keyword evidence="7" id="KW-1185">Reference proteome</keyword>
<proteinExistence type="predicted"/>
<evidence type="ECO:0000256" key="5">
    <source>
        <dbReference type="SAM" id="Phobius"/>
    </source>
</evidence>
<evidence type="ECO:0000256" key="1">
    <source>
        <dbReference type="ARBA" id="ARBA00004141"/>
    </source>
</evidence>
<feature type="transmembrane region" description="Helical" evidence="5">
    <location>
        <begin position="21"/>
        <end position="45"/>
    </location>
</feature>
<reference evidence="6" key="1">
    <citation type="submission" date="2023-06" db="EMBL/GenBank/DDBJ databases">
        <title>Conoideocrella luteorostrata (Hypocreales: Clavicipitaceae), a potential biocontrol fungus for elongate hemlock scale in United States Christmas tree production areas.</title>
        <authorList>
            <person name="Barrett H."/>
            <person name="Lovett B."/>
            <person name="Macias A.M."/>
            <person name="Stajich J.E."/>
            <person name="Kasson M.T."/>
        </authorList>
    </citation>
    <scope>NUCLEOTIDE SEQUENCE</scope>
    <source>
        <strain evidence="6">ARSEF 14590</strain>
    </source>
</reference>
<evidence type="ECO:0000256" key="4">
    <source>
        <dbReference type="ARBA" id="ARBA00023136"/>
    </source>
</evidence>
<accession>A0AAJ0CDW3</accession>
<dbReference type="GO" id="GO:0005886">
    <property type="term" value="C:plasma membrane"/>
    <property type="evidence" value="ECO:0007669"/>
    <property type="project" value="TreeGrafter"/>
</dbReference>
<feature type="transmembrane region" description="Helical" evidence="5">
    <location>
        <begin position="316"/>
        <end position="336"/>
    </location>
</feature>
<comment type="caution">
    <text evidence="6">The sequence shown here is derived from an EMBL/GenBank/DDBJ whole genome shotgun (WGS) entry which is preliminary data.</text>
</comment>
<dbReference type="AlphaFoldDB" id="A0AAJ0CDW3"/>
<feature type="transmembrane region" description="Helical" evidence="5">
    <location>
        <begin position="256"/>
        <end position="276"/>
    </location>
</feature>
<feature type="transmembrane region" description="Helical" evidence="5">
    <location>
        <begin position="57"/>
        <end position="76"/>
    </location>
</feature>
<dbReference type="Proteomes" id="UP001251528">
    <property type="component" value="Unassembled WGS sequence"/>
</dbReference>
<evidence type="ECO:0000313" key="6">
    <source>
        <dbReference type="EMBL" id="KAK2591293.1"/>
    </source>
</evidence>
<evidence type="ECO:0000256" key="3">
    <source>
        <dbReference type="ARBA" id="ARBA00022989"/>
    </source>
</evidence>
<gene>
    <name evidence="6" type="ORF">QQS21_011011</name>
</gene>
<dbReference type="PANTHER" id="PTHR11040:SF24">
    <property type="entry name" value="FE(2+) TRANSPORTER 3"/>
    <property type="match status" value="1"/>
</dbReference>
<keyword evidence="4 5" id="KW-0472">Membrane</keyword>
<name>A0AAJ0CDW3_9HYPO</name>
<evidence type="ECO:0000256" key="2">
    <source>
        <dbReference type="ARBA" id="ARBA00022692"/>
    </source>
</evidence>
<dbReference type="InterPro" id="IPR003689">
    <property type="entry name" value="ZIP"/>
</dbReference>
<dbReference type="PANTHER" id="PTHR11040">
    <property type="entry name" value="ZINC/IRON TRANSPORTER"/>
    <property type="match status" value="1"/>
</dbReference>
<keyword evidence="2 5" id="KW-0812">Transmembrane</keyword>
<feature type="transmembrane region" description="Helical" evidence="5">
    <location>
        <begin position="348"/>
        <end position="367"/>
    </location>
</feature>
<evidence type="ECO:0008006" key="8">
    <source>
        <dbReference type="Google" id="ProtNLM"/>
    </source>
</evidence>
<evidence type="ECO:0000313" key="7">
    <source>
        <dbReference type="Proteomes" id="UP001251528"/>
    </source>
</evidence>
<dbReference type="GO" id="GO:0005385">
    <property type="term" value="F:zinc ion transmembrane transporter activity"/>
    <property type="evidence" value="ECO:0007669"/>
    <property type="project" value="TreeGrafter"/>
</dbReference>
<organism evidence="6 7">
    <name type="scientific">Conoideocrella luteorostrata</name>
    <dbReference type="NCBI Taxonomy" id="1105319"/>
    <lineage>
        <taxon>Eukaryota</taxon>
        <taxon>Fungi</taxon>
        <taxon>Dikarya</taxon>
        <taxon>Ascomycota</taxon>
        <taxon>Pezizomycotina</taxon>
        <taxon>Sordariomycetes</taxon>
        <taxon>Hypocreomycetidae</taxon>
        <taxon>Hypocreales</taxon>
        <taxon>Clavicipitaceae</taxon>
        <taxon>Conoideocrella</taxon>
    </lineage>
</organism>
<protein>
    <recommendedName>
        <fullName evidence="8">Zinc/iron permease</fullName>
    </recommendedName>
</protein>
<dbReference type="Pfam" id="PF02535">
    <property type="entry name" value="Zip"/>
    <property type="match status" value="1"/>
</dbReference>
<keyword evidence="3 5" id="KW-1133">Transmembrane helix</keyword>
<sequence>MDKTEPQCGSEKGERPHDYDLVLHVLGLLLVLAASSLGAGFPVAAKKISWLKVHPRIFFACKHFGTGVLIATAFLLPTAFRSLEDPCLPDLFTKDYLPLPGVIIMISLFALFFIRIWLTPRTGGHLHGLPTDNAHVHTATRAIHRQRSDIEEIVSAGQFTDKPLDRKCLDSCSSTRAIYEDNETKTTLSTMPTWFVAFYKQYVRQHAELVDMLVKDDNRIFPGEVQKTRDAALKNSNIDEESAANLKVYRRMSTNISLLEGGILLHSLLVGITLSITKDGFIILLVAMIFHQVFEGLGLGSRIATVPYPDGSIKPWLLVFAFGVTAPAGQLIGILTRKLYDLNGAFDLILVGILNAISSGFVIYDALVDLLAHDFLSEDPNTLLSKNDEIAAFAWIMLGGVRSSLHIHWCGY</sequence>